<name>A0ABQ1NVV1_9GAMM</name>
<keyword evidence="3" id="KW-1185">Reference proteome</keyword>
<dbReference type="Proteomes" id="UP000638188">
    <property type="component" value="Unassembled WGS sequence"/>
</dbReference>
<evidence type="ECO:0000313" key="3">
    <source>
        <dbReference type="Proteomes" id="UP000638188"/>
    </source>
</evidence>
<feature type="region of interest" description="Disordered" evidence="1">
    <location>
        <begin position="79"/>
        <end position="100"/>
    </location>
</feature>
<accession>A0ABQ1NVV1</accession>
<dbReference type="RefSeq" id="WP_150277711.1">
    <property type="nucleotide sequence ID" value="NZ_BMFF01000001.1"/>
</dbReference>
<gene>
    <name evidence="2" type="ORF">GCM10007418_01780</name>
</gene>
<reference evidence="3" key="1">
    <citation type="journal article" date="2019" name="Int. J. Syst. Evol. Microbiol.">
        <title>The Global Catalogue of Microorganisms (GCM) 10K type strain sequencing project: providing services to taxonomists for standard genome sequencing and annotation.</title>
        <authorList>
            <consortium name="The Broad Institute Genomics Platform"/>
            <consortium name="The Broad Institute Genome Sequencing Center for Infectious Disease"/>
            <person name="Wu L."/>
            <person name="Ma J."/>
        </authorList>
    </citation>
    <scope>NUCLEOTIDE SEQUENCE [LARGE SCALE GENOMIC DNA]</scope>
    <source>
        <strain evidence="3">CGMCC 1.12482</strain>
    </source>
</reference>
<evidence type="ECO:0008006" key="4">
    <source>
        <dbReference type="Google" id="ProtNLM"/>
    </source>
</evidence>
<dbReference type="EMBL" id="BMFF01000001">
    <property type="protein sequence ID" value="GGC85665.1"/>
    <property type="molecule type" value="Genomic_DNA"/>
</dbReference>
<evidence type="ECO:0000256" key="1">
    <source>
        <dbReference type="SAM" id="MobiDB-lite"/>
    </source>
</evidence>
<comment type="caution">
    <text evidence="2">The sequence shown here is derived from an EMBL/GenBank/DDBJ whole genome shotgun (WGS) entry which is preliminary data.</text>
</comment>
<protein>
    <recommendedName>
        <fullName evidence="4">SPOR domain-containing protein</fullName>
    </recommendedName>
</protein>
<evidence type="ECO:0000313" key="2">
    <source>
        <dbReference type="EMBL" id="GGC85665.1"/>
    </source>
</evidence>
<proteinExistence type="predicted"/>
<feature type="compositionally biased region" description="Polar residues" evidence="1">
    <location>
        <begin position="87"/>
        <end position="99"/>
    </location>
</feature>
<organism evidence="2 3">
    <name type="scientific">Halopseudomonas salina</name>
    <dbReference type="NCBI Taxonomy" id="1323744"/>
    <lineage>
        <taxon>Bacteria</taxon>
        <taxon>Pseudomonadati</taxon>
        <taxon>Pseudomonadota</taxon>
        <taxon>Gammaproteobacteria</taxon>
        <taxon>Pseudomonadales</taxon>
        <taxon>Pseudomonadaceae</taxon>
        <taxon>Halopseudomonas</taxon>
    </lineage>
</organism>
<sequence>MPLFEIAFQGQVRSGVTQDQARARIGQLFQVGGEQLDVLFSGRRVVIKQGLDESAAEKYRQAIERAGALCSIDPMDAAAEPVRPHSQAEQATVQSQSSHVEPRDAYMAAFRNVEAPDFGIAPAGADMQDDYDTFTPLPIDLSALSLAPPGADLDQLKPAIDARVPDTDHLKLED</sequence>